<accession>A0A2S6HSS2</accession>
<comment type="similarity">
    <text evidence="1">Belongs to the BlaI transcriptional regulatory family.</text>
</comment>
<dbReference type="InterPro" id="IPR036388">
    <property type="entry name" value="WH-like_DNA-bd_sf"/>
</dbReference>
<dbReference type="Gene3D" id="1.10.10.10">
    <property type="entry name" value="Winged helix-like DNA-binding domain superfamily/Winged helix DNA-binding domain"/>
    <property type="match status" value="1"/>
</dbReference>
<keyword evidence="3" id="KW-0238">DNA-binding</keyword>
<dbReference type="GO" id="GO:0045892">
    <property type="term" value="P:negative regulation of DNA-templated transcription"/>
    <property type="evidence" value="ECO:0007669"/>
    <property type="project" value="InterPro"/>
</dbReference>
<evidence type="ECO:0000313" key="6">
    <source>
        <dbReference type="EMBL" id="PPK80804.1"/>
    </source>
</evidence>
<keyword evidence="5" id="KW-0175">Coiled coil</keyword>
<dbReference type="EMBL" id="PTJA01000005">
    <property type="protein sequence ID" value="PPK80804.1"/>
    <property type="molecule type" value="Genomic_DNA"/>
</dbReference>
<evidence type="ECO:0000256" key="1">
    <source>
        <dbReference type="ARBA" id="ARBA00011046"/>
    </source>
</evidence>
<comment type="caution">
    <text evidence="6">The sequence shown here is derived from an EMBL/GenBank/DDBJ whole genome shotgun (WGS) entry which is preliminary data.</text>
</comment>
<dbReference type="OrthoDB" id="1098508at2"/>
<keyword evidence="2" id="KW-0805">Transcription regulation</keyword>
<proteinExistence type="inferred from homology"/>
<keyword evidence="7" id="KW-1185">Reference proteome</keyword>
<evidence type="ECO:0000256" key="2">
    <source>
        <dbReference type="ARBA" id="ARBA00023015"/>
    </source>
</evidence>
<reference evidence="6 7" key="1">
    <citation type="submission" date="2018-02" db="EMBL/GenBank/DDBJ databases">
        <title>Genomic Encyclopedia of Archaeal and Bacterial Type Strains, Phase II (KMG-II): from individual species to whole genera.</title>
        <authorList>
            <person name="Goeker M."/>
        </authorList>
    </citation>
    <scope>NUCLEOTIDE SEQUENCE [LARGE SCALE GENOMIC DNA]</scope>
    <source>
        <strain evidence="6 7">DSM 3808</strain>
    </source>
</reference>
<dbReference type="InterPro" id="IPR005650">
    <property type="entry name" value="BlaI_family"/>
</dbReference>
<evidence type="ECO:0000313" key="7">
    <source>
        <dbReference type="Proteomes" id="UP000237749"/>
    </source>
</evidence>
<gene>
    <name evidence="6" type="ORF">BXY41_10519</name>
</gene>
<evidence type="ECO:0000256" key="4">
    <source>
        <dbReference type="ARBA" id="ARBA00023163"/>
    </source>
</evidence>
<feature type="coiled-coil region" evidence="5">
    <location>
        <begin position="107"/>
        <end position="138"/>
    </location>
</feature>
<dbReference type="InterPro" id="IPR036390">
    <property type="entry name" value="WH_DNA-bd_sf"/>
</dbReference>
<sequence length="141" mass="16312">MPRRKTELSLTKRELDVMTILWESSRPLVASEITKIDETLNINTVQAVIRKLLDKKYIEVDDIVYSGTVLTRSYKPALSKNEMAVQRFIGQFQENDKVSIPNLVATLLKHEKNEQEVIEELELLLAERKKLLNEKNESDIS</sequence>
<dbReference type="RefSeq" id="WP_104436802.1">
    <property type="nucleotide sequence ID" value="NZ_PTJA01000005.1"/>
</dbReference>
<dbReference type="SUPFAM" id="SSF46785">
    <property type="entry name" value="Winged helix' DNA-binding domain"/>
    <property type="match status" value="1"/>
</dbReference>
<dbReference type="Pfam" id="PF03965">
    <property type="entry name" value="Penicillinase_R"/>
    <property type="match status" value="1"/>
</dbReference>
<dbReference type="AlphaFoldDB" id="A0A2S6HSS2"/>
<name>A0A2S6HSS2_9FIRM</name>
<keyword evidence="4" id="KW-0804">Transcription</keyword>
<organism evidence="6 7">
    <name type="scientific">Lacrimispora xylanisolvens</name>
    <dbReference type="NCBI Taxonomy" id="384636"/>
    <lineage>
        <taxon>Bacteria</taxon>
        <taxon>Bacillati</taxon>
        <taxon>Bacillota</taxon>
        <taxon>Clostridia</taxon>
        <taxon>Lachnospirales</taxon>
        <taxon>Lachnospiraceae</taxon>
        <taxon>Lacrimispora</taxon>
    </lineage>
</organism>
<evidence type="ECO:0000256" key="5">
    <source>
        <dbReference type="SAM" id="Coils"/>
    </source>
</evidence>
<evidence type="ECO:0000256" key="3">
    <source>
        <dbReference type="ARBA" id="ARBA00023125"/>
    </source>
</evidence>
<dbReference type="Proteomes" id="UP000237749">
    <property type="component" value="Unassembled WGS sequence"/>
</dbReference>
<protein>
    <submittedName>
        <fullName evidence="6">Putative transcriptional regulator</fullName>
    </submittedName>
</protein>
<dbReference type="GO" id="GO:0003677">
    <property type="term" value="F:DNA binding"/>
    <property type="evidence" value="ECO:0007669"/>
    <property type="project" value="UniProtKB-KW"/>
</dbReference>